<evidence type="ECO:0000256" key="4">
    <source>
        <dbReference type="SAM" id="SignalP"/>
    </source>
</evidence>
<comment type="subcellular location">
    <subcellularLocation>
        <location evidence="1">Periplasm</location>
    </subcellularLocation>
</comment>
<proteinExistence type="inferred from homology"/>
<name>A0A3P3XGZ7_9SPIR</name>
<dbReference type="PANTHER" id="PTHR43649">
    <property type="entry name" value="ARABINOSE-BINDING PROTEIN-RELATED"/>
    <property type="match status" value="1"/>
</dbReference>
<dbReference type="InterPro" id="IPR050490">
    <property type="entry name" value="Bact_solute-bd_prot1"/>
</dbReference>
<dbReference type="AlphaFoldDB" id="A0A3P3XGZ7"/>
<organism evidence="5">
    <name type="scientific">uncultured spirochete</name>
    <dbReference type="NCBI Taxonomy" id="156406"/>
    <lineage>
        <taxon>Bacteria</taxon>
        <taxon>Pseudomonadati</taxon>
        <taxon>Spirochaetota</taxon>
        <taxon>Spirochaetia</taxon>
        <taxon>Spirochaetales</taxon>
        <taxon>environmental samples</taxon>
    </lineage>
</organism>
<dbReference type="EMBL" id="FWDM01000012">
    <property type="protein sequence ID" value="SLM11380.1"/>
    <property type="molecule type" value="Genomic_DNA"/>
</dbReference>
<reference evidence="5" key="1">
    <citation type="submission" date="2017-02" db="EMBL/GenBank/DDBJ databases">
        <authorList>
            <person name="Regsiter A."/>
            <person name="William W."/>
        </authorList>
    </citation>
    <scope>NUCLEOTIDE SEQUENCE</scope>
    <source>
        <strain evidence="5">Bib</strain>
    </source>
</reference>
<evidence type="ECO:0000256" key="3">
    <source>
        <dbReference type="ARBA" id="ARBA00022448"/>
    </source>
</evidence>
<comment type="similarity">
    <text evidence="2">Belongs to the bacterial solute-binding protein 1 family.</text>
</comment>
<evidence type="ECO:0000256" key="1">
    <source>
        <dbReference type="ARBA" id="ARBA00004418"/>
    </source>
</evidence>
<dbReference type="GO" id="GO:0042597">
    <property type="term" value="C:periplasmic space"/>
    <property type="evidence" value="ECO:0007669"/>
    <property type="project" value="UniProtKB-SubCell"/>
</dbReference>
<feature type="signal peptide" evidence="4">
    <location>
        <begin position="1"/>
        <end position="20"/>
    </location>
</feature>
<dbReference type="SUPFAM" id="SSF53850">
    <property type="entry name" value="Periplasmic binding protein-like II"/>
    <property type="match status" value="1"/>
</dbReference>
<evidence type="ECO:0000313" key="5">
    <source>
        <dbReference type="EMBL" id="SLM11380.1"/>
    </source>
</evidence>
<keyword evidence="4" id="KW-0732">Signal</keyword>
<gene>
    <name evidence="5" type="ORF">SPIROBIBN47_20001</name>
</gene>
<dbReference type="Gene3D" id="3.40.190.10">
    <property type="entry name" value="Periplasmic binding protein-like II"/>
    <property type="match status" value="2"/>
</dbReference>
<evidence type="ECO:0000256" key="2">
    <source>
        <dbReference type="ARBA" id="ARBA00008520"/>
    </source>
</evidence>
<protein>
    <submittedName>
        <fullName evidence="5">Extracellular solute-binding protein family 1</fullName>
    </submittedName>
</protein>
<dbReference type="Pfam" id="PF01547">
    <property type="entry name" value="SBP_bac_1"/>
    <property type="match status" value="1"/>
</dbReference>
<sequence length="425" mass="46462">MKKNLAIVAVLMLCGAMLFAAPAKKITVLGVWGGQELDVFNAMCKAFTDKTGIQVDFEGTRDLDAVITTRVEAGNPPDVAGLTGPGKMIELANKGKLADLSKILDMNAFSKNYAQGWKDLGSVNGKLYGIFMKAAVKGLVWYNPKAMKAAGLEEPKNGWTWDDMLAASAKIQAMGKTPWAVGIESGSASGWVGTDWIENIFLRQNGPQMYKDWYEGKVSWTSPEIKKAWQTFGQIVADPKMAYGGAAYINSTNFGNAAAPLFQEPPQAYFHMQASFIQSFIMNQFPNAKPVTDFNFVGFPSINTKYSKAMEVAADLFVAFRSTPEVKEFMNYIASAEAQAFWAAGTGGLGTNRNVALTFYPDALTKRAASLLNDTEIVVFDASDMMKPEMNNAFWSAVVSYVNKPSDLDSILANLEKVRKDAYKN</sequence>
<keyword evidence="3" id="KW-0813">Transport</keyword>
<accession>A0A3P3XGZ7</accession>
<dbReference type="PANTHER" id="PTHR43649:SF29">
    <property type="entry name" value="OSMOPROTECTIVE COMPOUNDS-BINDING PROTEIN GGTB"/>
    <property type="match status" value="1"/>
</dbReference>
<feature type="chain" id="PRO_5018118333" evidence="4">
    <location>
        <begin position="21"/>
        <end position="425"/>
    </location>
</feature>
<dbReference type="InterPro" id="IPR006059">
    <property type="entry name" value="SBP"/>
</dbReference>